<dbReference type="InterPro" id="IPR012336">
    <property type="entry name" value="Thioredoxin-like_fold"/>
</dbReference>
<dbReference type="Gene3D" id="3.40.30.10">
    <property type="entry name" value="Glutaredoxin"/>
    <property type="match status" value="1"/>
</dbReference>
<evidence type="ECO:0000313" key="3">
    <source>
        <dbReference type="EMBL" id="MBA4632489.1"/>
    </source>
</evidence>
<keyword evidence="1" id="KW-0732">Signal</keyword>
<organism evidence="3">
    <name type="scientific">Opuntia streptacantha</name>
    <name type="common">Prickly pear cactus</name>
    <name type="synonym">Opuntia cardona</name>
    <dbReference type="NCBI Taxonomy" id="393608"/>
    <lineage>
        <taxon>Eukaryota</taxon>
        <taxon>Viridiplantae</taxon>
        <taxon>Streptophyta</taxon>
        <taxon>Embryophyta</taxon>
        <taxon>Tracheophyta</taxon>
        <taxon>Spermatophyta</taxon>
        <taxon>Magnoliopsida</taxon>
        <taxon>eudicotyledons</taxon>
        <taxon>Gunneridae</taxon>
        <taxon>Pentapetalae</taxon>
        <taxon>Caryophyllales</taxon>
        <taxon>Cactineae</taxon>
        <taxon>Cactaceae</taxon>
        <taxon>Opuntioideae</taxon>
        <taxon>Opuntia</taxon>
    </lineage>
</organism>
<accession>A0A7C9DA73</accession>
<dbReference type="Pfam" id="PF13462">
    <property type="entry name" value="Thioredoxin_4"/>
    <property type="match status" value="1"/>
</dbReference>
<dbReference type="PANTHER" id="PTHR33875:SF2">
    <property type="entry name" value="ACR183CP"/>
    <property type="match status" value="1"/>
</dbReference>
<reference evidence="3" key="2">
    <citation type="submission" date="2020-07" db="EMBL/GenBank/DDBJ databases">
        <authorList>
            <person name="Vera ALvarez R."/>
            <person name="Arias-Moreno D.M."/>
            <person name="Jimenez-Jacinto V."/>
            <person name="Jimenez-Bremont J.F."/>
            <person name="Swaminathan K."/>
            <person name="Moose S.P."/>
            <person name="Guerrero-Gonzalez M.L."/>
            <person name="Marino-Ramirez L."/>
            <person name="Landsman D."/>
            <person name="Rodriguez-Kessler M."/>
            <person name="Delgado-Sanchez P."/>
        </authorList>
    </citation>
    <scope>NUCLEOTIDE SEQUENCE</scope>
    <source>
        <tissue evidence="3">Cladode</tissue>
    </source>
</reference>
<name>A0A7C9DA73_OPUST</name>
<dbReference type="AlphaFoldDB" id="A0A7C9DA73"/>
<feature type="chain" id="PRO_5027648736" description="Thioredoxin-like fold domain-containing protein" evidence="1">
    <location>
        <begin position="33"/>
        <end position="239"/>
    </location>
</feature>
<evidence type="ECO:0000256" key="1">
    <source>
        <dbReference type="SAM" id="SignalP"/>
    </source>
</evidence>
<reference evidence="3" key="1">
    <citation type="journal article" date="2013" name="J. Plant Res.">
        <title>Effect of fungi and light on seed germination of three Opuntia species from semiarid lands of central Mexico.</title>
        <authorList>
            <person name="Delgado-Sanchez P."/>
            <person name="Jimenez-Bremont J.F."/>
            <person name="Guerrero-Gonzalez Mde L."/>
            <person name="Flores J."/>
        </authorList>
    </citation>
    <scope>NUCLEOTIDE SEQUENCE</scope>
    <source>
        <tissue evidence="3">Cladode</tissue>
    </source>
</reference>
<sequence length="239" mass="26989">MEGKSSQISMSLLAAILSFVLLSLQLKWAVEAQTIPPAKFDGFVYGKTTEFNPENILIEAFFDPVCPDTRDAWPPLKQALDYYGSRLSLIVHPFPLPYHDNAFVTSRALHIVNDLNSSATYPLWESFFKHQERFYNSATNTKSRVEVVDEILDFIAESLGHSYYSAVKSGFNDRNSDLKTRISFKYGCSRGVYGTPTFFVNGFALPDAGSPVDYNGWRKIIDKLISSNGIRWDSVLLMK</sequence>
<feature type="domain" description="Thioredoxin-like fold" evidence="2">
    <location>
        <begin position="58"/>
        <end position="223"/>
    </location>
</feature>
<feature type="signal peptide" evidence="1">
    <location>
        <begin position="1"/>
        <end position="32"/>
    </location>
</feature>
<dbReference type="EMBL" id="GISG01083039">
    <property type="protein sequence ID" value="MBA4632489.1"/>
    <property type="molecule type" value="Transcribed_RNA"/>
</dbReference>
<protein>
    <recommendedName>
        <fullName evidence="2">Thioredoxin-like fold domain-containing protein</fullName>
    </recommendedName>
</protein>
<dbReference type="CDD" id="cd02972">
    <property type="entry name" value="DsbA_family"/>
    <property type="match status" value="1"/>
</dbReference>
<dbReference type="SUPFAM" id="SSF52833">
    <property type="entry name" value="Thioredoxin-like"/>
    <property type="match status" value="1"/>
</dbReference>
<proteinExistence type="predicted"/>
<evidence type="ECO:0000259" key="2">
    <source>
        <dbReference type="Pfam" id="PF13462"/>
    </source>
</evidence>
<dbReference type="PANTHER" id="PTHR33875">
    <property type="entry name" value="OS09G0542200 PROTEIN"/>
    <property type="match status" value="1"/>
</dbReference>
<dbReference type="InterPro" id="IPR036249">
    <property type="entry name" value="Thioredoxin-like_sf"/>
</dbReference>